<dbReference type="Pfam" id="PF21597">
    <property type="entry name" value="TetR_C_43"/>
    <property type="match status" value="1"/>
</dbReference>
<dbReference type="Proteomes" id="UP000642284">
    <property type="component" value="Unassembled WGS sequence"/>
</dbReference>
<keyword evidence="8" id="KW-1185">Reference proteome</keyword>
<organism evidence="7 8">
    <name type="scientific">Streptomyces polyasparticus</name>
    <dbReference type="NCBI Taxonomy" id="2767826"/>
    <lineage>
        <taxon>Bacteria</taxon>
        <taxon>Bacillati</taxon>
        <taxon>Actinomycetota</taxon>
        <taxon>Actinomycetes</taxon>
        <taxon>Kitasatosporales</taxon>
        <taxon>Streptomycetaceae</taxon>
        <taxon>Streptomyces</taxon>
    </lineage>
</organism>
<gene>
    <name evidence="7" type="ORF">H9Y04_03900</name>
</gene>
<dbReference type="SUPFAM" id="SSF46689">
    <property type="entry name" value="Homeodomain-like"/>
    <property type="match status" value="1"/>
</dbReference>
<dbReference type="InterPro" id="IPR009057">
    <property type="entry name" value="Homeodomain-like_sf"/>
</dbReference>
<accession>A0ABR7S8B7</accession>
<proteinExistence type="predicted"/>
<feature type="region of interest" description="Disordered" evidence="5">
    <location>
        <begin position="185"/>
        <end position="210"/>
    </location>
</feature>
<dbReference type="InterPro" id="IPR036271">
    <property type="entry name" value="Tet_transcr_reg_TetR-rel_C_sf"/>
</dbReference>
<evidence type="ECO:0000256" key="1">
    <source>
        <dbReference type="ARBA" id="ARBA00023015"/>
    </source>
</evidence>
<evidence type="ECO:0000313" key="8">
    <source>
        <dbReference type="Proteomes" id="UP000642284"/>
    </source>
</evidence>
<evidence type="ECO:0000256" key="5">
    <source>
        <dbReference type="SAM" id="MobiDB-lite"/>
    </source>
</evidence>
<dbReference type="PROSITE" id="PS50977">
    <property type="entry name" value="HTH_TETR_2"/>
    <property type="match status" value="1"/>
</dbReference>
<dbReference type="Gene3D" id="1.10.357.10">
    <property type="entry name" value="Tetracycline Repressor, domain 2"/>
    <property type="match status" value="1"/>
</dbReference>
<dbReference type="SUPFAM" id="SSF48498">
    <property type="entry name" value="Tetracyclin repressor-like, C-terminal domain"/>
    <property type="match status" value="1"/>
</dbReference>
<protein>
    <submittedName>
        <fullName evidence="7">Helix-turn-helix transcriptional regulator</fullName>
    </submittedName>
</protein>
<dbReference type="PANTHER" id="PTHR30055">
    <property type="entry name" value="HTH-TYPE TRANSCRIPTIONAL REGULATOR RUTR"/>
    <property type="match status" value="1"/>
</dbReference>
<evidence type="ECO:0000313" key="7">
    <source>
        <dbReference type="EMBL" id="MBC9711711.1"/>
    </source>
</evidence>
<keyword evidence="1" id="KW-0805">Transcription regulation</keyword>
<dbReference type="PRINTS" id="PR00455">
    <property type="entry name" value="HTHTETR"/>
</dbReference>
<dbReference type="InterPro" id="IPR050109">
    <property type="entry name" value="HTH-type_TetR-like_transc_reg"/>
</dbReference>
<dbReference type="Pfam" id="PF00440">
    <property type="entry name" value="TetR_N"/>
    <property type="match status" value="1"/>
</dbReference>
<dbReference type="RefSeq" id="WP_187812221.1">
    <property type="nucleotide sequence ID" value="NZ_JACTVJ010000003.1"/>
</dbReference>
<keyword evidence="3" id="KW-0804">Transcription</keyword>
<dbReference type="PANTHER" id="PTHR30055:SF234">
    <property type="entry name" value="HTH-TYPE TRANSCRIPTIONAL REGULATOR BETI"/>
    <property type="match status" value="1"/>
</dbReference>
<evidence type="ECO:0000259" key="6">
    <source>
        <dbReference type="PROSITE" id="PS50977"/>
    </source>
</evidence>
<feature type="DNA-binding region" description="H-T-H motif" evidence="4">
    <location>
        <begin position="28"/>
        <end position="47"/>
    </location>
</feature>
<evidence type="ECO:0000256" key="4">
    <source>
        <dbReference type="PROSITE-ProRule" id="PRU00335"/>
    </source>
</evidence>
<dbReference type="EMBL" id="JACTVJ010000003">
    <property type="protein sequence ID" value="MBC9711711.1"/>
    <property type="molecule type" value="Genomic_DNA"/>
</dbReference>
<evidence type="ECO:0000256" key="3">
    <source>
        <dbReference type="ARBA" id="ARBA00023163"/>
    </source>
</evidence>
<sequence length="210" mass="22959">MRADARRNRRRIVDAAREAYAQHGVDVPMATIARAAGVGVATLYRRFPTRDHLVREVFADQLDACTRAFTEALEDPDPWRGFCRVIEKICALQAAERGFTAAFLHAFPDTAADHAELRLQGERGFAALVRRAQQAGSLRPDFHPSDLVLVLVANSALGTTPDPAAASQRLVGLLLDSFRADAVRPPLPPPTGLDLRQLHPSTADRRTPAP</sequence>
<comment type="caution">
    <text evidence="7">The sequence shown here is derived from an EMBL/GenBank/DDBJ whole genome shotgun (WGS) entry which is preliminary data.</text>
</comment>
<reference evidence="7 8" key="1">
    <citation type="submission" date="2020-08" db="EMBL/GenBank/DDBJ databases">
        <title>Genemic of Streptomyces polyaspartic.</title>
        <authorList>
            <person name="Liu W."/>
        </authorList>
    </citation>
    <scope>NUCLEOTIDE SEQUENCE [LARGE SCALE GENOMIC DNA]</scope>
    <source>
        <strain evidence="7 8">TRM66268-LWL</strain>
    </source>
</reference>
<dbReference type="InterPro" id="IPR049445">
    <property type="entry name" value="TetR_SbtR-like_C"/>
</dbReference>
<keyword evidence="2 4" id="KW-0238">DNA-binding</keyword>
<dbReference type="InterPro" id="IPR001647">
    <property type="entry name" value="HTH_TetR"/>
</dbReference>
<name>A0ABR7S8B7_9ACTN</name>
<feature type="domain" description="HTH tetR-type" evidence="6">
    <location>
        <begin position="6"/>
        <end position="65"/>
    </location>
</feature>
<evidence type="ECO:0000256" key="2">
    <source>
        <dbReference type="ARBA" id="ARBA00023125"/>
    </source>
</evidence>